<proteinExistence type="predicted"/>
<dbReference type="AlphaFoldDB" id="T0ZUL5"/>
<dbReference type="GO" id="GO:0000166">
    <property type="term" value="F:nucleotide binding"/>
    <property type="evidence" value="ECO:0007669"/>
    <property type="project" value="InterPro"/>
</dbReference>
<protein>
    <recommendedName>
        <fullName evidence="1">DNA-directed DNA polymerase</fullName>
        <ecNumber evidence="1">2.7.7.7</ecNumber>
    </recommendedName>
</protein>
<keyword evidence="3" id="KW-0548">Nucleotidyltransferase</keyword>
<evidence type="ECO:0000256" key="3">
    <source>
        <dbReference type="ARBA" id="ARBA00022695"/>
    </source>
</evidence>
<reference evidence="9" key="2">
    <citation type="journal article" date="2014" name="ISME J.">
        <title>Microbial stratification in low pH oxic and suboxic macroscopic growths along an acid mine drainage.</title>
        <authorList>
            <person name="Mendez-Garcia C."/>
            <person name="Mesa V."/>
            <person name="Sprenger R.R."/>
            <person name="Richter M."/>
            <person name="Diez M.S."/>
            <person name="Solano J."/>
            <person name="Bargiela R."/>
            <person name="Golyshina O.V."/>
            <person name="Manteca A."/>
            <person name="Ramos J.L."/>
            <person name="Gallego J.R."/>
            <person name="Llorente I."/>
            <person name="Martins Dos Santos V.A."/>
            <person name="Jensen O.N."/>
            <person name="Pelaez A.I."/>
            <person name="Sanchez J."/>
            <person name="Ferrer M."/>
        </authorList>
    </citation>
    <scope>NUCLEOTIDE SEQUENCE</scope>
</reference>
<dbReference type="InterPro" id="IPR036397">
    <property type="entry name" value="RNaseH_sf"/>
</dbReference>
<dbReference type="SUPFAM" id="SSF56672">
    <property type="entry name" value="DNA/RNA polymerases"/>
    <property type="match status" value="1"/>
</dbReference>
<feature type="domain" description="DNA-directed DNA polymerase family B multifunctional" evidence="8">
    <location>
        <begin position="267"/>
        <end position="355"/>
    </location>
</feature>
<dbReference type="GO" id="GO:0006261">
    <property type="term" value="P:DNA-templated DNA replication"/>
    <property type="evidence" value="ECO:0007669"/>
    <property type="project" value="TreeGrafter"/>
</dbReference>
<dbReference type="GO" id="GO:0003677">
    <property type="term" value="F:DNA binding"/>
    <property type="evidence" value="ECO:0007669"/>
    <property type="project" value="UniProtKB-KW"/>
</dbReference>
<dbReference type="EMBL" id="AUZY01006999">
    <property type="protein sequence ID" value="EQD51966.1"/>
    <property type="molecule type" value="Genomic_DNA"/>
</dbReference>
<accession>T0ZUL5</accession>
<evidence type="ECO:0000259" key="8">
    <source>
        <dbReference type="Pfam" id="PF00136"/>
    </source>
</evidence>
<reference evidence="9" key="1">
    <citation type="submission" date="2013-08" db="EMBL/GenBank/DDBJ databases">
        <authorList>
            <person name="Mendez C."/>
            <person name="Richter M."/>
            <person name="Ferrer M."/>
            <person name="Sanchez J."/>
        </authorList>
    </citation>
    <scope>NUCLEOTIDE SEQUENCE</scope>
</reference>
<dbReference type="InterPro" id="IPR023211">
    <property type="entry name" value="DNA_pol_palm_dom_sf"/>
</dbReference>
<organism evidence="9">
    <name type="scientific">mine drainage metagenome</name>
    <dbReference type="NCBI Taxonomy" id="410659"/>
    <lineage>
        <taxon>unclassified sequences</taxon>
        <taxon>metagenomes</taxon>
        <taxon>ecological metagenomes</taxon>
    </lineage>
</organism>
<dbReference type="InterPro" id="IPR050240">
    <property type="entry name" value="DNA_pol_type-B"/>
</dbReference>
<name>T0ZUL5_9ZZZZ</name>
<feature type="non-terminal residue" evidence="9">
    <location>
        <position position="1"/>
    </location>
</feature>
<feature type="non-terminal residue" evidence="9">
    <location>
        <position position="367"/>
    </location>
</feature>
<dbReference type="PANTHER" id="PTHR10322:SF23">
    <property type="entry name" value="DNA POLYMERASE DELTA CATALYTIC SUBUNIT"/>
    <property type="match status" value="1"/>
</dbReference>
<evidence type="ECO:0000256" key="4">
    <source>
        <dbReference type="ARBA" id="ARBA00022932"/>
    </source>
</evidence>
<dbReference type="Gene3D" id="1.10.287.690">
    <property type="entry name" value="Helix hairpin bin"/>
    <property type="match status" value="1"/>
</dbReference>
<dbReference type="EC" id="2.7.7.7" evidence="1"/>
<evidence type="ECO:0000256" key="6">
    <source>
        <dbReference type="ARBA" id="ARBA00049244"/>
    </source>
</evidence>
<evidence type="ECO:0000256" key="2">
    <source>
        <dbReference type="ARBA" id="ARBA00022679"/>
    </source>
</evidence>
<comment type="caution">
    <text evidence="9">The sequence shown here is derived from an EMBL/GenBank/DDBJ whole genome shotgun (WGS) entry which is preliminary data.</text>
</comment>
<keyword evidence="2" id="KW-0808">Transferase</keyword>
<dbReference type="Gene3D" id="3.90.1600.10">
    <property type="entry name" value="Palm domain of DNA polymerase"/>
    <property type="match status" value="1"/>
</dbReference>
<evidence type="ECO:0000256" key="5">
    <source>
        <dbReference type="ARBA" id="ARBA00023125"/>
    </source>
</evidence>
<dbReference type="InterPro" id="IPR043502">
    <property type="entry name" value="DNA/RNA_pol_sf"/>
</dbReference>
<keyword evidence="4" id="KW-0239">DNA-directed DNA polymerase</keyword>
<dbReference type="InterPro" id="IPR006134">
    <property type="entry name" value="DNA-dir_DNA_pol_B_multi_dom"/>
</dbReference>
<feature type="compositionally biased region" description="Basic and acidic residues" evidence="7">
    <location>
        <begin position="351"/>
        <end position="367"/>
    </location>
</feature>
<sequence length="367" mass="40664">RATDRLPLARSVDALGGYYRYSLYNVDRPLASEFYRARRLYPFAPLTGPAESPAALEPAGRIDGRPVPLRIAELAIRVGGGPREADLPDDAPIREIRLGDERWDGPEESLLEALGERLARADPDLLLTDGGDRFDVPRLYARARAHGLGPDRFHLGRVPGGERPFRGAHTFASYGRIDHRPAAYRAPGRFHVDRATSFLYDDVGLAGLIDAARLSRLPFETVARQSPGTVFTALEIETVLDAGAAVPWKKNRPEGFRTGDHLVRADRGGVIFQPPVGIHDAVDEFDFVSLFPHLMVRHNLSSETLGCRCCPASPHVAPGLGYRFCARRPGLLPRTLTPLIARRRALRRSARRTDRSPEERARDRGRA</sequence>
<dbReference type="Pfam" id="PF00136">
    <property type="entry name" value="DNA_pol_B"/>
    <property type="match status" value="1"/>
</dbReference>
<evidence type="ECO:0000256" key="7">
    <source>
        <dbReference type="SAM" id="MobiDB-lite"/>
    </source>
</evidence>
<dbReference type="Gene3D" id="3.30.420.10">
    <property type="entry name" value="Ribonuclease H-like superfamily/Ribonuclease H"/>
    <property type="match status" value="1"/>
</dbReference>
<dbReference type="GO" id="GO:0003887">
    <property type="term" value="F:DNA-directed DNA polymerase activity"/>
    <property type="evidence" value="ECO:0007669"/>
    <property type="project" value="UniProtKB-KW"/>
</dbReference>
<keyword evidence="5" id="KW-0238">DNA-binding</keyword>
<dbReference type="InterPro" id="IPR012337">
    <property type="entry name" value="RNaseH-like_sf"/>
</dbReference>
<comment type="catalytic activity">
    <reaction evidence="6">
        <text>DNA(n) + a 2'-deoxyribonucleoside 5'-triphosphate = DNA(n+1) + diphosphate</text>
        <dbReference type="Rhea" id="RHEA:22508"/>
        <dbReference type="Rhea" id="RHEA-COMP:17339"/>
        <dbReference type="Rhea" id="RHEA-COMP:17340"/>
        <dbReference type="ChEBI" id="CHEBI:33019"/>
        <dbReference type="ChEBI" id="CHEBI:61560"/>
        <dbReference type="ChEBI" id="CHEBI:173112"/>
        <dbReference type="EC" id="2.7.7.7"/>
    </reaction>
</comment>
<feature type="region of interest" description="Disordered" evidence="7">
    <location>
        <begin position="343"/>
        <end position="367"/>
    </location>
</feature>
<dbReference type="PANTHER" id="PTHR10322">
    <property type="entry name" value="DNA POLYMERASE CATALYTIC SUBUNIT"/>
    <property type="match status" value="1"/>
</dbReference>
<evidence type="ECO:0000256" key="1">
    <source>
        <dbReference type="ARBA" id="ARBA00012417"/>
    </source>
</evidence>
<gene>
    <name evidence="9" type="ORF">B1B_10785</name>
</gene>
<dbReference type="SUPFAM" id="SSF53098">
    <property type="entry name" value="Ribonuclease H-like"/>
    <property type="match status" value="1"/>
</dbReference>
<evidence type="ECO:0000313" key="9">
    <source>
        <dbReference type="EMBL" id="EQD51966.1"/>
    </source>
</evidence>